<dbReference type="PANTHER" id="PTHR47816:SF4">
    <property type="entry name" value="RIBOSOMAL RNA SMALL SUBUNIT METHYLTRANSFERASE C"/>
    <property type="match status" value="1"/>
</dbReference>
<accession>A0A6J5YET4</accession>
<dbReference type="Gene3D" id="3.40.50.150">
    <property type="entry name" value="Vaccinia Virus protein VP39"/>
    <property type="match status" value="1"/>
</dbReference>
<evidence type="ECO:0000259" key="3">
    <source>
        <dbReference type="Pfam" id="PF05175"/>
    </source>
</evidence>
<dbReference type="CDD" id="cd02440">
    <property type="entry name" value="AdoMet_MTases"/>
    <property type="match status" value="1"/>
</dbReference>
<keyword evidence="1" id="KW-0489">Methyltransferase</keyword>
<dbReference type="InterPro" id="IPR046977">
    <property type="entry name" value="RsmC/RlmG"/>
</dbReference>
<dbReference type="GO" id="GO:0008757">
    <property type="term" value="F:S-adenosylmethionine-dependent methyltransferase activity"/>
    <property type="evidence" value="ECO:0007669"/>
    <property type="project" value="InterPro"/>
</dbReference>
<dbReference type="SUPFAM" id="SSF53335">
    <property type="entry name" value="S-adenosyl-L-methionine-dependent methyltransferases"/>
    <property type="match status" value="1"/>
</dbReference>
<reference evidence="4" key="1">
    <citation type="submission" date="2020-05" db="EMBL/GenBank/DDBJ databases">
        <authorList>
            <person name="Chiriac C."/>
            <person name="Salcher M."/>
            <person name="Ghai R."/>
            <person name="Kavagutti S V."/>
        </authorList>
    </citation>
    <scope>NUCLEOTIDE SEQUENCE</scope>
</reference>
<gene>
    <name evidence="4" type="ORF">UFOPK1392_00033</name>
    <name evidence="5" type="ORF">UFOPK3733_00188</name>
</gene>
<sequence length="215" mass="23324">MAGRSSHYFSRQPEVASKRRSIELSLPDCELRLTTDSGVFSAERVDAGTRLLLQEAPSPTAAMGDICDVGCGYGPIALTLATRSPHSRVWAIDVNERAVALCAENADTNGNDNIRPVVIDTDGTALVGDPAHVSALAEVRFDGIWSNPPIRIGKPALHALLTTWLDRLTPEGRAWLVVQRHLGADSLAEWMQSQGWATTRLVSRAGYRLLEVSAR</sequence>
<protein>
    <submittedName>
        <fullName evidence="4">Unannotated protein</fullName>
    </submittedName>
</protein>
<dbReference type="Pfam" id="PF05175">
    <property type="entry name" value="MTS"/>
    <property type="match status" value="1"/>
</dbReference>
<dbReference type="GO" id="GO:0032259">
    <property type="term" value="P:methylation"/>
    <property type="evidence" value="ECO:0007669"/>
    <property type="project" value="UniProtKB-KW"/>
</dbReference>
<evidence type="ECO:0000256" key="1">
    <source>
        <dbReference type="ARBA" id="ARBA00022603"/>
    </source>
</evidence>
<dbReference type="EMBL" id="CAFBNC010000005">
    <property type="protein sequence ID" value="CAB4923009.1"/>
    <property type="molecule type" value="Genomic_DNA"/>
</dbReference>
<organism evidence="4">
    <name type="scientific">freshwater metagenome</name>
    <dbReference type="NCBI Taxonomy" id="449393"/>
    <lineage>
        <taxon>unclassified sequences</taxon>
        <taxon>metagenomes</taxon>
        <taxon>ecological metagenomes</taxon>
    </lineage>
</organism>
<dbReference type="PANTHER" id="PTHR47816">
    <property type="entry name" value="RIBOSOMAL RNA SMALL SUBUNIT METHYLTRANSFERASE C"/>
    <property type="match status" value="1"/>
</dbReference>
<keyword evidence="2" id="KW-0808">Transferase</keyword>
<proteinExistence type="predicted"/>
<dbReference type="EMBL" id="CAEMXZ010000001">
    <property type="protein sequence ID" value="CAB4322299.1"/>
    <property type="molecule type" value="Genomic_DNA"/>
</dbReference>
<evidence type="ECO:0000313" key="5">
    <source>
        <dbReference type="EMBL" id="CAB4923009.1"/>
    </source>
</evidence>
<dbReference type="AlphaFoldDB" id="A0A6J5YET4"/>
<dbReference type="InterPro" id="IPR029063">
    <property type="entry name" value="SAM-dependent_MTases_sf"/>
</dbReference>
<evidence type="ECO:0000313" key="4">
    <source>
        <dbReference type="EMBL" id="CAB4322299.1"/>
    </source>
</evidence>
<evidence type="ECO:0000256" key="2">
    <source>
        <dbReference type="ARBA" id="ARBA00022679"/>
    </source>
</evidence>
<dbReference type="InterPro" id="IPR007848">
    <property type="entry name" value="Small_mtfrase_dom"/>
</dbReference>
<name>A0A6J5YET4_9ZZZZ</name>
<feature type="domain" description="Methyltransferase small" evidence="3">
    <location>
        <begin position="31"/>
        <end position="208"/>
    </location>
</feature>